<dbReference type="PANTHER" id="PTHR22589:SF16">
    <property type="entry name" value="CARNITINE O-PALMITOYLTRANSFERASE 2, MITOCHONDRIAL"/>
    <property type="match status" value="1"/>
</dbReference>
<feature type="active site" description="Proton acceptor" evidence="2">
    <location>
        <position position="80"/>
    </location>
</feature>
<dbReference type="EMBL" id="UZAH01035535">
    <property type="protein sequence ID" value="VDP41318.1"/>
    <property type="molecule type" value="Genomic_DNA"/>
</dbReference>
<protein>
    <recommendedName>
        <fullName evidence="4">Choline/carnitine acyltransferase domain-containing protein</fullName>
    </recommendedName>
</protein>
<feature type="domain" description="Choline/carnitine acyltransferase" evidence="4">
    <location>
        <begin position="2"/>
        <end position="109"/>
    </location>
</feature>
<dbReference type="InterPro" id="IPR000542">
    <property type="entry name" value="Carn_acyl_trans"/>
</dbReference>
<sequence>MERDEWADIRNELMEAGNAQNVNLVDSALFALCLDDLKSQDPKRLIQSLLIGDDASNRWFDKCFQLIVDGNGQATINFEHSWGDGVAVLRLMEESYKFVSLLKQYSVEKMESFYSRDTNTYHFVTPETAPQPVDPSLVKEIGWLVCMILEPQQRVQ</sequence>
<dbReference type="Gene3D" id="3.30.559.70">
    <property type="entry name" value="Choline/Carnitine o-acyltransferase, domain 2"/>
    <property type="match status" value="1"/>
</dbReference>
<evidence type="ECO:0000259" key="4">
    <source>
        <dbReference type="Pfam" id="PF00755"/>
    </source>
</evidence>
<evidence type="ECO:0000256" key="1">
    <source>
        <dbReference type="ARBA" id="ARBA00023315"/>
    </source>
</evidence>
<dbReference type="InterPro" id="IPR039551">
    <property type="entry name" value="Cho/carn_acyl_trans"/>
</dbReference>
<evidence type="ECO:0000256" key="3">
    <source>
        <dbReference type="RuleBase" id="RU003801"/>
    </source>
</evidence>
<keyword evidence="1 3" id="KW-0012">Acyltransferase</keyword>
<gene>
    <name evidence="5" type="ORF">HPBE_LOCUS23834</name>
</gene>
<keyword evidence="3" id="KW-0808">Transferase</keyword>
<evidence type="ECO:0000313" key="5">
    <source>
        <dbReference type="EMBL" id="VDP41318.1"/>
    </source>
</evidence>
<name>A0A3P8E471_HELPZ</name>
<dbReference type="AlphaFoldDB" id="A0A3P8E471"/>
<dbReference type="GO" id="GO:0006635">
    <property type="term" value="P:fatty acid beta-oxidation"/>
    <property type="evidence" value="ECO:0007669"/>
    <property type="project" value="TreeGrafter"/>
</dbReference>
<dbReference type="GO" id="GO:0005739">
    <property type="term" value="C:mitochondrion"/>
    <property type="evidence" value="ECO:0007669"/>
    <property type="project" value="TreeGrafter"/>
</dbReference>
<dbReference type="SUPFAM" id="SSF52777">
    <property type="entry name" value="CoA-dependent acyltransferases"/>
    <property type="match status" value="1"/>
</dbReference>
<accession>A0A3P8E471</accession>
<evidence type="ECO:0000256" key="2">
    <source>
        <dbReference type="PIRSR" id="PIRSR600542-1"/>
    </source>
</evidence>
<dbReference type="Pfam" id="PF00755">
    <property type="entry name" value="Carn_acyltransf"/>
    <property type="match status" value="1"/>
</dbReference>
<dbReference type="OrthoDB" id="240216at2759"/>
<dbReference type="PANTHER" id="PTHR22589">
    <property type="entry name" value="CARNITINE O-ACYLTRANSFERASE"/>
    <property type="match status" value="1"/>
</dbReference>
<dbReference type="GO" id="GO:0004095">
    <property type="term" value="F:carnitine O-palmitoyltransferase activity"/>
    <property type="evidence" value="ECO:0007669"/>
    <property type="project" value="TreeGrafter"/>
</dbReference>
<comment type="similarity">
    <text evidence="3">Belongs to the carnitine/choline acetyltransferase family.</text>
</comment>
<organism evidence="5">
    <name type="scientific">Heligmosomoides polygyrus</name>
    <name type="common">Parasitic roundworm</name>
    <dbReference type="NCBI Taxonomy" id="6339"/>
    <lineage>
        <taxon>Eukaryota</taxon>
        <taxon>Metazoa</taxon>
        <taxon>Ecdysozoa</taxon>
        <taxon>Nematoda</taxon>
        <taxon>Chromadorea</taxon>
        <taxon>Rhabditida</taxon>
        <taxon>Rhabditina</taxon>
        <taxon>Rhabditomorpha</taxon>
        <taxon>Strongyloidea</taxon>
        <taxon>Heligmosomidae</taxon>
        <taxon>Heligmosomoides</taxon>
    </lineage>
</organism>
<reference evidence="5" key="1">
    <citation type="submission" date="2018-11" db="EMBL/GenBank/DDBJ databases">
        <authorList>
            <consortium name="Pathogen Informatics"/>
        </authorList>
    </citation>
    <scope>NUCLEOTIDE SEQUENCE [LARGE SCALE GENOMIC DNA]</scope>
</reference>
<dbReference type="InterPro" id="IPR042231">
    <property type="entry name" value="Cho/carn_acyl_trans_2"/>
</dbReference>
<dbReference type="PROSITE" id="PS00440">
    <property type="entry name" value="ACYLTRANSF_C_2"/>
    <property type="match status" value="1"/>
</dbReference>
<proteinExistence type="inferred from homology"/>